<keyword evidence="5" id="KW-0496">Mitochondrion</keyword>
<keyword evidence="6" id="KW-1185">Reference proteome</keyword>
<keyword evidence="1" id="KW-0413">Isomerase</keyword>
<evidence type="ECO:0000256" key="3">
    <source>
        <dbReference type="ARBA" id="ARBA00038455"/>
    </source>
</evidence>
<dbReference type="EMBL" id="CDSF01000122">
    <property type="protein sequence ID" value="CEP02198.1"/>
    <property type="molecule type" value="Genomic_DNA"/>
</dbReference>
<dbReference type="STRING" id="37360.A0A0G4J3K3"/>
<dbReference type="Gene3D" id="3.20.20.60">
    <property type="entry name" value="Phosphoenolpyruvate-binding domains"/>
    <property type="match status" value="1"/>
</dbReference>
<comment type="similarity">
    <text evidence="3">Belongs to the isocitrate lyase/PEP mutase superfamily. PEP mutase family.</text>
</comment>
<evidence type="ECO:0000313" key="4">
    <source>
        <dbReference type="EMBL" id="CEP02198.1"/>
    </source>
</evidence>
<accession>A0A0G4J3K3</accession>
<name>A0A0G4J3K3_PLABS</name>
<dbReference type="InterPro" id="IPR039556">
    <property type="entry name" value="ICL/PEPM"/>
</dbReference>
<sequence length="325" mass="36203">MLSRVCLIRRPAMQPGRQAMPFLCGAAGRRRFNTSPRKTTMLRKMIESKGLEFIMEAHNGLSAKIVEETGFKGIWGSGLSISAAMGVRDSNEAAYTQVLEVLEFMSEATNIPILLDGDTGYGNFNNARRLVAKLESRGVAGVCLEDKLFPKTNSLLSGKAQPLADIEEFCLKIQACKDTQRDPDFQVVARVEAFIAGWDLSEAMKRADAYRKAGADAILIHSKTKDGADINAFLDEWGERHPVVIVPTKYFKVPTEHWRKKGVSLIIWANHNMRACISAMQKTSQQILEGESLLDVEGKIASVNEVFRLQNQHELTEAEKRYLPS</sequence>
<proteinExistence type="inferred from homology"/>
<dbReference type="EC" id="5.4.2.9" evidence="2"/>
<dbReference type="EMBL" id="OVEO01000001">
    <property type="protein sequence ID" value="SPQ93616.1"/>
    <property type="molecule type" value="Genomic_DNA"/>
</dbReference>
<dbReference type="Proteomes" id="UP000039324">
    <property type="component" value="Unassembled WGS sequence"/>
</dbReference>
<dbReference type="OMA" id="IIHGDDW"/>
<dbReference type="GO" id="GO:0050188">
    <property type="term" value="F:phosphoenolpyruvate mutase activity"/>
    <property type="evidence" value="ECO:0007669"/>
    <property type="project" value="UniProtKB-EC"/>
</dbReference>
<dbReference type="InterPro" id="IPR015813">
    <property type="entry name" value="Pyrv/PenolPyrv_kinase-like_dom"/>
</dbReference>
<dbReference type="PANTHER" id="PTHR42905">
    <property type="entry name" value="PHOSPHOENOLPYRUVATE CARBOXYLASE"/>
    <property type="match status" value="1"/>
</dbReference>
<evidence type="ECO:0000313" key="5">
    <source>
        <dbReference type="EMBL" id="SPQ93616.1"/>
    </source>
</evidence>
<dbReference type="NCBIfam" id="TIGR02320">
    <property type="entry name" value="PEP_mutase"/>
    <property type="match status" value="1"/>
</dbReference>
<dbReference type="Proteomes" id="UP000290189">
    <property type="component" value="Unassembled WGS sequence"/>
</dbReference>
<dbReference type="InterPro" id="IPR012698">
    <property type="entry name" value="PEnolPyrv_PMutase_core"/>
</dbReference>
<dbReference type="Pfam" id="PF13714">
    <property type="entry name" value="PEP_mutase"/>
    <property type="match status" value="1"/>
</dbReference>
<gene>
    <name evidence="4" type="ORF">PBRA_002463</name>
    <name evidence="5" type="ORF">PLBR_LOCUS831</name>
</gene>
<dbReference type="SUPFAM" id="SSF51621">
    <property type="entry name" value="Phosphoenolpyruvate/pyruvate domain"/>
    <property type="match status" value="1"/>
</dbReference>
<dbReference type="CDD" id="cd00377">
    <property type="entry name" value="ICL_PEPM"/>
    <property type="match status" value="1"/>
</dbReference>
<reference evidence="5 7" key="2">
    <citation type="submission" date="2018-03" db="EMBL/GenBank/DDBJ databases">
        <authorList>
            <person name="Fogelqvist J."/>
        </authorList>
    </citation>
    <scope>NUCLEOTIDE SEQUENCE [LARGE SCALE GENOMIC DNA]</scope>
</reference>
<dbReference type="InterPro" id="IPR040442">
    <property type="entry name" value="Pyrv_kinase-like_dom_sf"/>
</dbReference>
<reference evidence="4 6" key="1">
    <citation type="submission" date="2015-02" db="EMBL/GenBank/DDBJ databases">
        <authorList>
            <person name="Chooi Y.-H."/>
        </authorList>
    </citation>
    <scope>NUCLEOTIDE SEQUENCE [LARGE SCALE GENOMIC DNA]</scope>
    <source>
        <strain evidence="4">E3</strain>
    </source>
</reference>
<organism evidence="4 6">
    <name type="scientific">Plasmodiophora brassicae</name>
    <name type="common">Clubroot disease agent</name>
    <dbReference type="NCBI Taxonomy" id="37360"/>
    <lineage>
        <taxon>Eukaryota</taxon>
        <taxon>Sar</taxon>
        <taxon>Rhizaria</taxon>
        <taxon>Endomyxa</taxon>
        <taxon>Phytomyxea</taxon>
        <taxon>Plasmodiophorida</taxon>
        <taxon>Plasmodiophoridae</taxon>
        <taxon>Plasmodiophora</taxon>
    </lineage>
</organism>
<dbReference type="AlphaFoldDB" id="A0A0G4J3K3"/>
<evidence type="ECO:0000313" key="6">
    <source>
        <dbReference type="Proteomes" id="UP000039324"/>
    </source>
</evidence>
<evidence type="ECO:0000256" key="1">
    <source>
        <dbReference type="ARBA" id="ARBA00023235"/>
    </source>
</evidence>
<dbReference type="OrthoDB" id="429143at2759"/>
<evidence type="ECO:0000256" key="2">
    <source>
        <dbReference type="ARBA" id="ARBA00024063"/>
    </source>
</evidence>
<protein>
    <recommendedName>
        <fullName evidence="2">phosphoenolpyruvate mutase</fullName>
        <ecNumber evidence="2">5.4.2.9</ecNumber>
    </recommendedName>
</protein>
<evidence type="ECO:0000313" key="7">
    <source>
        <dbReference type="Proteomes" id="UP000290189"/>
    </source>
</evidence>
<geneLocation type="mitochondrion" evidence="5"/>
<dbReference type="PANTHER" id="PTHR42905:SF7">
    <property type="entry name" value="PHOSPHOENOLPYRUVATE PHOSPHOMUTASE"/>
    <property type="match status" value="1"/>
</dbReference>